<dbReference type="Proteomes" id="UP000000768">
    <property type="component" value="Chromosome 3"/>
</dbReference>
<dbReference type="EMBL" id="CM000762">
    <property type="protein sequence ID" value="KXG31714.1"/>
    <property type="molecule type" value="Genomic_DNA"/>
</dbReference>
<accession>A0A1B6Q1B0</accession>
<sequence>MGQANGHANADAARRPSVRPSVRRRDMTCMMMHAQAKRQTPGLWLIVRWLCSCNQPACLTPRSPVGNTLTCGGCRQTTDAARPDGRVACTHGVTMAFTFH</sequence>
<keyword evidence="3" id="KW-1185">Reference proteome</keyword>
<dbReference type="Gramene" id="KXG31714">
    <property type="protein sequence ID" value="KXG31714"/>
    <property type="gene ID" value="SORBI_3003G045800"/>
</dbReference>
<reference evidence="3" key="2">
    <citation type="journal article" date="2018" name="Plant J.">
        <title>The Sorghum bicolor reference genome: improved assembly, gene annotations, a transcriptome atlas, and signatures of genome organization.</title>
        <authorList>
            <person name="McCormick R.F."/>
            <person name="Truong S.K."/>
            <person name="Sreedasyam A."/>
            <person name="Jenkins J."/>
            <person name="Shu S."/>
            <person name="Sims D."/>
            <person name="Kennedy M."/>
            <person name="Amirebrahimi M."/>
            <person name="Weers B.D."/>
            <person name="McKinley B."/>
            <person name="Mattison A."/>
            <person name="Morishige D.T."/>
            <person name="Grimwood J."/>
            <person name="Schmutz J."/>
            <person name="Mullet J.E."/>
        </authorList>
    </citation>
    <scope>NUCLEOTIDE SEQUENCE [LARGE SCALE GENOMIC DNA]</scope>
    <source>
        <strain evidence="3">cv. BTx623</strain>
    </source>
</reference>
<feature type="region of interest" description="Disordered" evidence="1">
    <location>
        <begin position="1"/>
        <end position="23"/>
    </location>
</feature>
<protein>
    <submittedName>
        <fullName evidence="2">Uncharacterized protein</fullName>
    </submittedName>
</protein>
<dbReference type="InParanoid" id="A0A1B6Q1B0"/>
<proteinExistence type="predicted"/>
<evidence type="ECO:0000313" key="3">
    <source>
        <dbReference type="Proteomes" id="UP000000768"/>
    </source>
</evidence>
<reference evidence="2 3" key="1">
    <citation type="journal article" date="2009" name="Nature">
        <title>The Sorghum bicolor genome and the diversification of grasses.</title>
        <authorList>
            <person name="Paterson A.H."/>
            <person name="Bowers J.E."/>
            <person name="Bruggmann R."/>
            <person name="Dubchak I."/>
            <person name="Grimwood J."/>
            <person name="Gundlach H."/>
            <person name="Haberer G."/>
            <person name="Hellsten U."/>
            <person name="Mitros T."/>
            <person name="Poliakov A."/>
            <person name="Schmutz J."/>
            <person name="Spannagl M."/>
            <person name="Tang H."/>
            <person name="Wang X."/>
            <person name="Wicker T."/>
            <person name="Bharti A.K."/>
            <person name="Chapman J."/>
            <person name="Feltus F.A."/>
            <person name="Gowik U."/>
            <person name="Grigoriev I.V."/>
            <person name="Lyons E."/>
            <person name="Maher C.A."/>
            <person name="Martis M."/>
            <person name="Narechania A."/>
            <person name="Otillar R.P."/>
            <person name="Penning B.W."/>
            <person name="Salamov A.A."/>
            <person name="Wang Y."/>
            <person name="Zhang L."/>
            <person name="Carpita N.C."/>
            <person name="Freeling M."/>
            <person name="Gingle A.R."/>
            <person name="Hash C.T."/>
            <person name="Keller B."/>
            <person name="Klein P."/>
            <person name="Kresovich S."/>
            <person name="McCann M.C."/>
            <person name="Ming R."/>
            <person name="Peterson D.G."/>
            <person name="Mehboob-ur-Rahman"/>
            <person name="Ware D."/>
            <person name="Westhoff P."/>
            <person name="Mayer K.F."/>
            <person name="Messing J."/>
            <person name="Rokhsar D.S."/>
        </authorList>
    </citation>
    <scope>NUCLEOTIDE SEQUENCE [LARGE SCALE GENOMIC DNA]</scope>
    <source>
        <strain evidence="3">cv. BTx623</strain>
    </source>
</reference>
<name>A0A1B6Q1B0_SORBI</name>
<dbReference type="AlphaFoldDB" id="A0A1B6Q1B0"/>
<evidence type="ECO:0000256" key="1">
    <source>
        <dbReference type="SAM" id="MobiDB-lite"/>
    </source>
</evidence>
<gene>
    <name evidence="2" type="ORF">SORBI_3003G045800</name>
</gene>
<organism evidence="2 3">
    <name type="scientific">Sorghum bicolor</name>
    <name type="common">Sorghum</name>
    <name type="synonym">Sorghum vulgare</name>
    <dbReference type="NCBI Taxonomy" id="4558"/>
    <lineage>
        <taxon>Eukaryota</taxon>
        <taxon>Viridiplantae</taxon>
        <taxon>Streptophyta</taxon>
        <taxon>Embryophyta</taxon>
        <taxon>Tracheophyta</taxon>
        <taxon>Spermatophyta</taxon>
        <taxon>Magnoliopsida</taxon>
        <taxon>Liliopsida</taxon>
        <taxon>Poales</taxon>
        <taxon>Poaceae</taxon>
        <taxon>PACMAD clade</taxon>
        <taxon>Panicoideae</taxon>
        <taxon>Andropogonodae</taxon>
        <taxon>Andropogoneae</taxon>
        <taxon>Sorghinae</taxon>
        <taxon>Sorghum</taxon>
    </lineage>
</organism>
<evidence type="ECO:0000313" key="2">
    <source>
        <dbReference type="EMBL" id="KXG31714.1"/>
    </source>
</evidence>